<dbReference type="InterPro" id="IPR020829">
    <property type="entry name" value="GlycerAld_3-P_DH_cat"/>
</dbReference>
<dbReference type="EMBL" id="LZPO01076321">
    <property type="protein sequence ID" value="OBS67990.1"/>
    <property type="molecule type" value="Genomic_DNA"/>
</dbReference>
<dbReference type="PANTHER" id="PTHR10836">
    <property type="entry name" value="GLYCERALDEHYDE 3-PHOSPHATE DEHYDROGENASE"/>
    <property type="match status" value="1"/>
</dbReference>
<evidence type="ECO:0000256" key="20">
    <source>
        <dbReference type="ARBA" id="ARBA00048005"/>
    </source>
</evidence>
<keyword evidence="12" id="KW-0560">Oxidoreductase</keyword>
<evidence type="ECO:0000256" key="4">
    <source>
        <dbReference type="ARBA" id="ARBA00004869"/>
    </source>
</evidence>
<keyword evidence="7" id="KW-0963">Cytoplasm</keyword>
<dbReference type="SUPFAM" id="SSF55347">
    <property type="entry name" value="Glyceraldehyde-3-phosphate dehydrogenase-like, C-terminal domain"/>
    <property type="match status" value="1"/>
</dbReference>
<dbReference type="GO" id="GO:0005856">
    <property type="term" value="C:cytoskeleton"/>
    <property type="evidence" value="ECO:0007669"/>
    <property type="project" value="UniProtKB-SubCell"/>
</dbReference>
<comment type="catalytic activity">
    <reaction evidence="19">
        <text>D-glyceraldehyde 3-phosphate + phosphate + NAD(+) = (2R)-3-phospho-glyceroyl phosphate + NADH + H(+)</text>
        <dbReference type="Rhea" id="RHEA:10300"/>
        <dbReference type="ChEBI" id="CHEBI:15378"/>
        <dbReference type="ChEBI" id="CHEBI:43474"/>
        <dbReference type="ChEBI" id="CHEBI:57540"/>
        <dbReference type="ChEBI" id="CHEBI:57604"/>
        <dbReference type="ChEBI" id="CHEBI:57945"/>
        <dbReference type="ChEBI" id="CHEBI:59776"/>
        <dbReference type="EC" id="1.2.1.12"/>
    </reaction>
</comment>
<evidence type="ECO:0000313" key="22">
    <source>
        <dbReference type="EMBL" id="OBS67990.1"/>
    </source>
</evidence>
<evidence type="ECO:0000256" key="10">
    <source>
        <dbReference type="ARBA" id="ARBA00022799"/>
    </source>
</evidence>
<comment type="pathway">
    <text evidence="4">Carbohydrate degradation; glycolysis; pyruvate from D-glyceraldehyde 3-phosphate: step 1/5.</text>
</comment>
<evidence type="ECO:0000256" key="1">
    <source>
        <dbReference type="ARBA" id="ARBA00004123"/>
    </source>
</evidence>
<evidence type="ECO:0000256" key="3">
    <source>
        <dbReference type="ARBA" id="ARBA00004514"/>
    </source>
</evidence>
<evidence type="ECO:0000256" key="7">
    <source>
        <dbReference type="ARBA" id="ARBA00022490"/>
    </source>
</evidence>
<evidence type="ECO:0000256" key="17">
    <source>
        <dbReference type="ARBA" id="ARBA00031890"/>
    </source>
</evidence>
<evidence type="ECO:0000256" key="9">
    <source>
        <dbReference type="ARBA" id="ARBA00022703"/>
    </source>
</evidence>
<comment type="caution">
    <text evidence="22">The sequence shown here is derived from an EMBL/GenBank/DDBJ whole genome shotgun (WGS) entry which is preliminary data.</text>
</comment>
<proteinExistence type="inferred from homology"/>
<evidence type="ECO:0000256" key="16">
    <source>
        <dbReference type="ARBA" id="ARBA00023242"/>
    </source>
</evidence>
<evidence type="ECO:0000256" key="13">
    <source>
        <dbReference type="ARBA" id="ARBA00023027"/>
    </source>
</evidence>
<keyword evidence="8" id="KW-0808">Transferase</keyword>
<sequence length="95" mass="10441">MFIMGVDHEKYDNSLKIVSKSSRTTNCFAPLSKVIHDNFGINIVPTSTGAAKAVGKVIPELNQKPTCMAFYAPIHHGSDISPGESCQVYDDIKKW</sequence>
<evidence type="ECO:0000256" key="18">
    <source>
        <dbReference type="ARBA" id="ARBA00046997"/>
    </source>
</evidence>
<evidence type="ECO:0000259" key="21">
    <source>
        <dbReference type="Pfam" id="PF02800"/>
    </source>
</evidence>
<dbReference type="EC" id="1.2.1.12" evidence="6"/>
<keyword evidence="10" id="KW-0702">S-nitrosylation</keyword>
<dbReference type="GO" id="GO:0005829">
    <property type="term" value="C:cytosol"/>
    <property type="evidence" value="ECO:0007669"/>
    <property type="project" value="UniProtKB-SubCell"/>
</dbReference>
<feature type="domain" description="Glyceraldehyde 3-phosphate dehydrogenase catalytic" evidence="21">
    <location>
        <begin position="42"/>
        <end position="78"/>
    </location>
</feature>
<evidence type="ECO:0000256" key="19">
    <source>
        <dbReference type="ARBA" id="ARBA00047698"/>
    </source>
</evidence>
<dbReference type="GO" id="GO:0006096">
    <property type="term" value="P:glycolytic process"/>
    <property type="evidence" value="ECO:0007669"/>
    <property type="project" value="UniProtKB-KW"/>
</dbReference>
<dbReference type="Gene3D" id="3.40.50.720">
    <property type="entry name" value="NAD(P)-binding Rossmann-like Domain"/>
    <property type="match status" value="1"/>
</dbReference>
<dbReference type="GO" id="GO:0006417">
    <property type="term" value="P:regulation of translation"/>
    <property type="evidence" value="ECO:0007669"/>
    <property type="project" value="UniProtKB-KW"/>
</dbReference>
<keyword evidence="16" id="KW-0539">Nucleus</keyword>
<reference evidence="22 23" key="1">
    <citation type="submission" date="2016-06" db="EMBL/GenBank/DDBJ databases">
        <title>The Draft Genome Sequence and Annotation of the Desert Woodrat Neotoma lepida.</title>
        <authorList>
            <person name="Campbell M."/>
            <person name="Oakeson K.F."/>
            <person name="Yandell M."/>
            <person name="Halpert J.R."/>
            <person name="Dearing D."/>
        </authorList>
    </citation>
    <scope>NUCLEOTIDE SEQUENCE [LARGE SCALE GENOMIC DNA]</scope>
    <source>
        <strain evidence="22">417</strain>
        <tissue evidence="22">Liver</tissue>
    </source>
</reference>
<comment type="similarity">
    <text evidence="5">Belongs to the glyceraldehyde-3-phosphate dehydrogenase family.</text>
</comment>
<dbReference type="GO" id="GO:0004365">
    <property type="term" value="F:glyceraldehyde-3-phosphate dehydrogenase (NAD+) (phosphorylating) activity"/>
    <property type="evidence" value="ECO:0007669"/>
    <property type="project" value="UniProtKB-EC"/>
</dbReference>
<dbReference type="InterPro" id="IPR020831">
    <property type="entry name" value="GlycerAld/Erythrose_P_DH"/>
</dbReference>
<protein>
    <recommendedName>
        <fullName evidence="6">glyceraldehyde-3-phosphate dehydrogenase (phosphorylating)</fullName>
        <ecNumber evidence="6">1.2.1.12</ecNumber>
    </recommendedName>
    <alternativeName>
        <fullName evidence="17">Peptidyl-cysteine S-nitrosylase GAPDH</fullName>
    </alternativeName>
</protein>
<keyword evidence="13" id="KW-0520">NAD</keyword>
<dbReference type="Proteomes" id="UP000092124">
    <property type="component" value="Unassembled WGS sequence"/>
</dbReference>
<comment type="subcellular location">
    <subcellularLocation>
        <location evidence="2">Cytoplasm</location>
        <location evidence="2">Cytoskeleton</location>
    </subcellularLocation>
    <subcellularLocation>
        <location evidence="3">Cytoplasm</location>
        <location evidence="3">Cytosol</location>
    </subcellularLocation>
    <subcellularLocation>
        <location evidence="1">Nucleus</location>
    </subcellularLocation>
</comment>
<keyword evidence="14" id="KW-0324">Glycolysis</keyword>
<evidence type="ECO:0000256" key="2">
    <source>
        <dbReference type="ARBA" id="ARBA00004245"/>
    </source>
</evidence>
<comment type="subunit">
    <text evidence="18">Homotetramer. Interacts with TPPP; the interaction is direct. Interacts (when S-nitrosylated) with SIAH1; leading to nuclear translocation. Interacts with RILPL1/GOSPEL, leading to prevent the interaction between GAPDH and SIAH1 and prevent nuclear translocation. Interacts with CHP1; the interaction increases the binding of CHP1 with microtubules. Associates with microtubules. Interacts with EIF1AD, USP25, PRKCI and WARS1. Interacts with phosphorylated RPL13A; inhibited by oxidatively-modified low-densitity lipoprotein (LDL(ox)). Component of the GAIT complex. Interacts with FKBP6; leading to inhibit GAPDH catalytic activity. Interacts with TRAF2, promoting TRAF2 ubiquitination. Interacts with TRAF3, promoting TRAF3 ubiquitination.</text>
</comment>
<organism evidence="22 23">
    <name type="scientific">Neotoma lepida</name>
    <name type="common">Desert woodrat</name>
    <dbReference type="NCBI Taxonomy" id="56216"/>
    <lineage>
        <taxon>Eukaryota</taxon>
        <taxon>Metazoa</taxon>
        <taxon>Chordata</taxon>
        <taxon>Craniata</taxon>
        <taxon>Vertebrata</taxon>
        <taxon>Euteleostomi</taxon>
        <taxon>Mammalia</taxon>
        <taxon>Eutheria</taxon>
        <taxon>Euarchontoglires</taxon>
        <taxon>Glires</taxon>
        <taxon>Rodentia</taxon>
        <taxon>Myomorpha</taxon>
        <taxon>Muroidea</taxon>
        <taxon>Cricetidae</taxon>
        <taxon>Neotominae</taxon>
        <taxon>Neotoma</taxon>
    </lineage>
</organism>
<dbReference type="OrthoDB" id="1152826at2759"/>
<evidence type="ECO:0000256" key="12">
    <source>
        <dbReference type="ARBA" id="ARBA00023002"/>
    </source>
</evidence>
<dbReference type="GO" id="GO:0016740">
    <property type="term" value="F:transferase activity"/>
    <property type="evidence" value="ECO:0007669"/>
    <property type="project" value="UniProtKB-KW"/>
</dbReference>
<dbReference type="STRING" id="56216.A0A1A6GQM8"/>
<dbReference type="AlphaFoldDB" id="A0A1A6GQM8"/>
<dbReference type="GO" id="GO:0006915">
    <property type="term" value="P:apoptotic process"/>
    <property type="evidence" value="ECO:0007669"/>
    <property type="project" value="UniProtKB-KW"/>
</dbReference>
<comment type="catalytic activity">
    <reaction evidence="20">
        <text>S-nitroso-L-cysteinyl-[GAPDH] + L-cysteinyl-[protein] = L-cysteinyl-[GAPDH] + S-nitroso-L-cysteinyl-[protein]</text>
        <dbReference type="Rhea" id="RHEA:66684"/>
        <dbReference type="Rhea" id="RHEA-COMP:10131"/>
        <dbReference type="Rhea" id="RHEA-COMP:17089"/>
        <dbReference type="Rhea" id="RHEA-COMP:17090"/>
        <dbReference type="Rhea" id="RHEA-COMP:17091"/>
        <dbReference type="ChEBI" id="CHEBI:29950"/>
        <dbReference type="ChEBI" id="CHEBI:149494"/>
    </reaction>
    <physiologicalReaction direction="left-to-right" evidence="20">
        <dbReference type="Rhea" id="RHEA:66685"/>
    </physiologicalReaction>
</comment>
<gene>
    <name evidence="22" type="ORF">A6R68_03469</name>
</gene>
<keyword evidence="15" id="KW-0206">Cytoskeleton</keyword>
<evidence type="ECO:0000256" key="6">
    <source>
        <dbReference type="ARBA" id="ARBA00013119"/>
    </source>
</evidence>
<evidence type="ECO:0000313" key="23">
    <source>
        <dbReference type="Proteomes" id="UP000092124"/>
    </source>
</evidence>
<evidence type="ECO:0000256" key="14">
    <source>
        <dbReference type="ARBA" id="ARBA00023152"/>
    </source>
</evidence>
<dbReference type="GO" id="GO:0005634">
    <property type="term" value="C:nucleus"/>
    <property type="evidence" value="ECO:0007669"/>
    <property type="project" value="UniProtKB-SubCell"/>
</dbReference>
<keyword evidence="9" id="KW-0053">Apoptosis</keyword>
<keyword evidence="23" id="KW-1185">Reference proteome</keyword>
<evidence type="ECO:0000256" key="5">
    <source>
        <dbReference type="ARBA" id="ARBA00007406"/>
    </source>
</evidence>
<dbReference type="Gene3D" id="3.30.360.10">
    <property type="entry name" value="Dihydrodipicolinate Reductase, domain 2"/>
    <property type="match status" value="2"/>
</dbReference>
<name>A0A1A6GQM8_NEOLE</name>
<dbReference type="PANTHER" id="PTHR10836:SF111">
    <property type="entry name" value="GLYCERALDEHYDE-3-PHOSPHATE DEHYDROGENASE"/>
    <property type="match status" value="1"/>
</dbReference>
<keyword evidence="11" id="KW-0810">Translation regulation</keyword>
<dbReference type="Pfam" id="PF02800">
    <property type="entry name" value="Gp_dh_C"/>
    <property type="match status" value="1"/>
</dbReference>
<evidence type="ECO:0000256" key="8">
    <source>
        <dbReference type="ARBA" id="ARBA00022679"/>
    </source>
</evidence>
<accession>A0A1A6GQM8</accession>
<evidence type="ECO:0000256" key="15">
    <source>
        <dbReference type="ARBA" id="ARBA00023212"/>
    </source>
</evidence>
<evidence type="ECO:0000256" key="11">
    <source>
        <dbReference type="ARBA" id="ARBA00022845"/>
    </source>
</evidence>